<dbReference type="SMART" id="SM00530">
    <property type="entry name" value="HTH_XRE"/>
    <property type="match status" value="1"/>
</dbReference>
<sequence length="314" mass="35723">MLDRSPGEPLSPARQFGEEVKAAREARGWTQEQLAEALHCGQPYVSKVERGEQLASAAFAIQCDRVFGTPGTYARMRQRAADAGSPTWLIPYLQLERQSVSVCDYSPGVIAGILQTPRYAEAVFRATRPDDSADHIRQRVDDRMRRREVFESPEPPNFWVIVHEATLWSATGGPHVMREQLRHLAALAEHPRITVQVFPLSGTPARKTPFILLRQRDGTEVLFAESYVKGHVYDSPVVVTEARTTYERLRANALSLTDSLSLIQHVMEAYDNETRTRPRPSHMDKVQLQRGKRRNLRRMGPRVHLIRRRPDTGQ</sequence>
<dbReference type="Proteomes" id="UP000327000">
    <property type="component" value="Unassembled WGS sequence"/>
</dbReference>
<dbReference type="OrthoDB" id="2897536at2"/>
<reference evidence="2 3" key="1">
    <citation type="journal article" date="2019" name="Microb. Cell Fact.">
        <title>Exploring novel herbicidin analogues by transcriptional regulator overexpression and MS/MS molecular networking.</title>
        <authorList>
            <person name="Shi Y."/>
            <person name="Gu R."/>
            <person name="Li Y."/>
            <person name="Wang X."/>
            <person name="Ren W."/>
            <person name="Li X."/>
            <person name="Wang L."/>
            <person name="Xie Y."/>
            <person name="Hong B."/>
        </authorList>
    </citation>
    <scope>NUCLEOTIDE SEQUENCE [LARGE SCALE GENOMIC DNA]</scope>
    <source>
        <strain evidence="2 3">US-43</strain>
    </source>
</reference>
<gene>
    <name evidence="2" type="ORF">FRZ00_19405</name>
</gene>
<dbReference type="SUPFAM" id="SSF47413">
    <property type="entry name" value="lambda repressor-like DNA-binding domains"/>
    <property type="match status" value="1"/>
</dbReference>
<dbReference type="InterPro" id="IPR010982">
    <property type="entry name" value="Lambda_DNA-bd_dom_sf"/>
</dbReference>
<evidence type="ECO:0000313" key="3">
    <source>
        <dbReference type="Proteomes" id="UP000327000"/>
    </source>
</evidence>
<dbReference type="InterPro" id="IPR001387">
    <property type="entry name" value="Cro/C1-type_HTH"/>
</dbReference>
<dbReference type="PROSITE" id="PS50943">
    <property type="entry name" value="HTH_CROC1"/>
    <property type="match status" value="1"/>
</dbReference>
<comment type="caution">
    <text evidence="2">The sequence shown here is derived from an EMBL/GenBank/DDBJ whole genome shotgun (WGS) entry which is preliminary data.</text>
</comment>
<dbReference type="Gene3D" id="1.10.260.40">
    <property type="entry name" value="lambda repressor-like DNA-binding domains"/>
    <property type="match status" value="1"/>
</dbReference>
<dbReference type="InterPro" id="IPR043917">
    <property type="entry name" value="DUF5753"/>
</dbReference>
<evidence type="ECO:0000313" key="2">
    <source>
        <dbReference type="EMBL" id="KAB7842842.1"/>
    </source>
</evidence>
<keyword evidence="3" id="KW-1185">Reference proteome</keyword>
<dbReference type="RefSeq" id="WP_152264342.1">
    <property type="nucleotide sequence ID" value="NZ_VOKX01000036.1"/>
</dbReference>
<name>A0A5N5W726_STRMB</name>
<dbReference type="GO" id="GO:0003677">
    <property type="term" value="F:DNA binding"/>
    <property type="evidence" value="ECO:0007669"/>
    <property type="project" value="InterPro"/>
</dbReference>
<accession>A0A5N5W726</accession>
<dbReference type="AlphaFoldDB" id="A0A5N5W726"/>
<dbReference type="EMBL" id="VOKX01000036">
    <property type="protein sequence ID" value="KAB7842842.1"/>
    <property type="molecule type" value="Genomic_DNA"/>
</dbReference>
<organism evidence="2 3">
    <name type="scientific">Streptomyces mobaraensis</name>
    <name type="common">Streptoverticillium mobaraense</name>
    <dbReference type="NCBI Taxonomy" id="35621"/>
    <lineage>
        <taxon>Bacteria</taxon>
        <taxon>Bacillati</taxon>
        <taxon>Actinomycetota</taxon>
        <taxon>Actinomycetes</taxon>
        <taxon>Kitasatosporales</taxon>
        <taxon>Streptomycetaceae</taxon>
        <taxon>Streptomyces</taxon>
    </lineage>
</organism>
<dbReference type="Pfam" id="PF19054">
    <property type="entry name" value="DUF5753"/>
    <property type="match status" value="1"/>
</dbReference>
<proteinExistence type="predicted"/>
<dbReference type="Pfam" id="PF13560">
    <property type="entry name" value="HTH_31"/>
    <property type="match status" value="1"/>
</dbReference>
<dbReference type="CDD" id="cd00093">
    <property type="entry name" value="HTH_XRE"/>
    <property type="match status" value="1"/>
</dbReference>
<evidence type="ECO:0000259" key="1">
    <source>
        <dbReference type="PROSITE" id="PS50943"/>
    </source>
</evidence>
<protein>
    <submittedName>
        <fullName evidence="2">Helix-turn-helix domain-containing protein</fullName>
    </submittedName>
</protein>
<feature type="domain" description="HTH cro/C1-type" evidence="1">
    <location>
        <begin position="20"/>
        <end position="74"/>
    </location>
</feature>